<dbReference type="InterPro" id="IPR001347">
    <property type="entry name" value="SIS_dom"/>
</dbReference>
<gene>
    <name evidence="3" type="ORF">SAMN05421770_1132</name>
</gene>
<keyword evidence="3" id="KW-0032">Aminotransferase</keyword>
<evidence type="ECO:0000259" key="2">
    <source>
        <dbReference type="PROSITE" id="PS51464"/>
    </source>
</evidence>
<dbReference type="GO" id="GO:0008483">
    <property type="term" value="F:transaminase activity"/>
    <property type="evidence" value="ECO:0007669"/>
    <property type="project" value="UniProtKB-KW"/>
</dbReference>
<name>A0A239MGT4_9BACT</name>
<dbReference type="InterPro" id="IPR046348">
    <property type="entry name" value="SIS_dom_sf"/>
</dbReference>
<dbReference type="Pfam" id="PF01380">
    <property type="entry name" value="SIS"/>
    <property type="match status" value="2"/>
</dbReference>
<dbReference type="AlphaFoldDB" id="A0A239MGT4"/>
<dbReference type="Proteomes" id="UP000198356">
    <property type="component" value="Unassembled WGS sequence"/>
</dbReference>
<dbReference type="GO" id="GO:1901135">
    <property type="term" value="P:carbohydrate derivative metabolic process"/>
    <property type="evidence" value="ECO:0007669"/>
    <property type="project" value="InterPro"/>
</dbReference>
<dbReference type="CDD" id="cd05008">
    <property type="entry name" value="SIS_GlmS_GlmD_1"/>
    <property type="match status" value="1"/>
</dbReference>
<dbReference type="InterPro" id="IPR035466">
    <property type="entry name" value="GlmS/AgaS_SIS"/>
</dbReference>
<dbReference type="RefSeq" id="WP_176441897.1">
    <property type="nucleotide sequence ID" value="NZ_FZOU01000013.1"/>
</dbReference>
<keyword evidence="4" id="KW-1185">Reference proteome</keyword>
<dbReference type="PROSITE" id="PS51464">
    <property type="entry name" value="SIS"/>
    <property type="match status" value="2"/>
</dbReference>
<feature type="domain" description="SIS" evidence="2">
    <location>
        <begin position="30"/>
        <end position="176"/>
    </location>
</feature>
<sequence length="348" mass="37846">MTAEVKTVVEILNQPEVWQQCLKDVKGMDFSAMLAKYDPRSIPWLFVGCGTSFYLAQGAAASFTELLASPAGAVPASEILLNPKLVFPRGAQAFFPVLISRSGHTSEVLQVADYLTAQGVEFLAVTCDGRELAEATEYLLKLNVVEESTVMTSSFTTMLLSLQYIAASVAGNESFLAALTELPRHLRRLLKIYADDVEAFAKNDFEDIAILGQGALYPIAEETALKVMESSSTYAQFFHTLEFRHGPKSVVGPATLVGGLLSESNLKSELQVLLEMKQLGAKIYAVVNEAPDVLRVAADLLIELEIPGPELARLAAYVVWGQLLGSYRGLEKGLDPDNPRNLSRVVTI</sequence>
<accession>A0A239MGT4</accession>
<dbReference type="GO" id="GO:0097367">
    <property type="term" value="F:carbohydrate derivative binding"/>
    <property type="evidence" value="ECO:0007669"/>
    <property type="project" value="InterPro"/>
</dbReference>
<keyword evidence="1" id="KW-0677">Repeat</keyword>
<feature type="domain" description="SIS" evidence="2">
    <location>
        <begin position="196"/>
        <end position="339"/>
    </location>
</feature>
<proteinExistence type="predicted"/>
<dbReference type="InterPro" id="IPR035490">
    <property type="entry name" value="GlmS/FrlB_SIS"/>
</dbReference>
<dbReference type="CDD" id="cd05009">
    <property type="entry name" value="SIS_GlmS_GlmD_2"/>
    <property type="match status" value="1"/>
</dbReference>
<dbReference type="EMBL" id="FZOU01000013">
    <property type="protein sequence ID" value="SNT41881.1"/>
    <property type="molecule type" value="Genomic_DNA"/>
</dbReference>
<dbReference type="SUPFAM" id="SSF53697">
    <property type="entry name" value="SIS domain"/>
    <property type="match status" value="1"/>
</dbReference>
<evidence type="ECO:0000313" key="4">
    <source>
        <dbReference type="Proteomes" id="UP000198356"/>
    </source>
</evidence>
<dbReference type="PANTHER" id="PTHR10937">
    <property type="entry name" value="GLUCOSAMINE--FRUCTOSE-6-PHOSPHATE AMINOTRANSFERASE, ISOMERIZING"/>
    <property type="match status" value="1"/>
</dbReference>
<organism evidence="3 4">
    <name type="scientific">Granulicella rosea</name>
    <dbReference type="NCBI Taxonomy" id="474952"/>
    <lineage>
        <taxon>Bacteria</taxon>
        <taxon>Pseudomonadati</taxon>
        <taxon>Acidobacteriota</taxon>
        <taxon>Terriglobia</taxon>
        <taxon>Terriglobales</taxon>
        <taxon>Acidobacteriaceae</taxon>
        <taxon>Granulicella</taxon>
    </lineage>
</organism>
<protein>
    <submittedName>
        <fullName evidence="3">Glucosamine--fructose-6-phosphate aminotransferase (Isomerizing)</fullName>
    </submittedName>
</protein>
<reference evidence="3 4" key="1">
    <citation type="submission" date="2017-06" db="EMBL/GenBank/DDBJ databases">
        <authorList>
            <person name="Kim H.J."/>
            <person name="Triplett B.A."/>
        </authorList>
    </citation>
    <scope>NUCLEOTIDE SEQUENCE [LARGE SCALE GENOMIC DNA]</scope>
    <source>
        <strain evidence="3 4">DSM 18704</strain>
    </source>
</reference>
<dbReference type="Gene3D" id="3.40.50.10490">
    <property type="entry name" value="Glucose-6-phosphate isomerase like protein, domain 1"/>
    <property type="match status" value="2"/>
</dbReference>
<dbReference type="PANTHER" id="PTHR10937:SF4">
    <property type="entry name" value="GLUCOSAMINE-6-PHOSPHATE DEAMINASE"/>
    <property type="match status" value="1"/>
</dbReference>
<keyword evidence="3" id="KW-0808">Transferase</keyword>
<evidence type="ECO:0000256" key="1">
    <source>
        <dbReference type="ARBA" id="ARBA00022737"/>
    </source>
</evidence>
<evidence type="ECO:0000313" key="3">
    <source>
        <dbReference type="EMBL" id="SNT41881.1"/>
    </source>
</evidence>